<feature type="transmembrane region" description="Helical" evidence="8">
    <location>
        <begin position="69"/>
        <end position="90"/>
    </location>
</feature>
<evidence type="ECO:0000313" key="10">
    <source>
        <dbReference type="Proteomes" id="UP000694845"/>
    </source>
</evidence>
<dbReference type="GO" id="GO:0004930">
    <property type="term" value="F:G protein-coupled receptor activity"/>
    <property type="evidence" value="ECO:0007669"/>
    <property type="project" value="UniProtKB-KW"/>
</dbReference>
<reference evidence="11" key="1">
    <citation type="submission" date="2025-08" db="UniProtKB">
        <authorList>
            <consortium name="RefSeq"/>
        </authorList>
    </citation>
    <scope>IDENTIFICATION</scope>
</reference>
<evidence type="ECO:0000256" key="7">
    <source>
        <dbReference type="ARBA" id="ARBA00023224"/>
    </source>
</evidence>
<sequence length="370" mass="42185">MGSDISSVECSAHKNISEAEASRWLYTPTDVTFITIGVPIVLCIGVGINLTFLFVLIRVPTMRTNTNVFLTNLALADLLFLTLFATIVLWRYAFSPVVFSFQFVNSAGCTLFHLLLETGYYSSVASVTMVTHERYLALCNPLKHLQMRGSQRISKIVLTCWLVGLMLACITIPIEALFHKWCVQWPNGNEYQDLPSTVVHCVPVKPNVIFYSPLLQSGPWFLVMVCNLYMCVKLVQTLVKQVATESTCRFGRSRRTQQRKRQVAVMIIVNGAVFFLCQIPFHAFNIIKWICLIAEIPSPVDIAPRSDQYWLVNFFYLFNIIINPFIYGALNAQYRAAFLEAFGCRCRPMNRRNMPHPPAKEDLDQREDQI</sequence>
<dbReference type="PROSITE" id="PS50262">
    <property type="entry name" value="G_PROTEIN_RECEP_F1_2"/>
    <property type="match status" value="1"/>
</dbReference>
<dbReference type="InterPro" id="IPR000276">
    <property type="entry name" value="GPCR_Rhodpsn"/>
</dbReference>
<keyword evidence="4" id="KW-0297">G-protein coupled receptor</keyword>
<proteinExistence type="predicted"/>
<evidence type="ECO:0000256" key="2">
    <source>
        <dbReference type="ARBA" id="ARBA00022692"/>
    </source>
</evidence>
<dbReference type="Pfam" id="PF00001">
    <property type="entry name" value="7tm_1"/>
    <property type="match status" value="1"/>
</dbReference>
<organism evidence="10 11">
    <name type="scientific">Acanthaster planci</name>
    <name type="common">Crown-of-thorns starfish</name>
    <dbReference type="NCBI Taxonomy" id="133434"/>
    <lineage>
        <taxon>Eukaryota</taxon>
        <taxon>Metazoa</taxon>
        <taxon>Echinodermata</taxon>
        <taxon>Eleutherozoa</taxon>
        <taxon>Asterozoa</taxon>
        <taxon>Asteroidea</taxon>
        <taxon>Valvatacea</taxon>
        <taxon>Valvatida</taxon>
        <taxon>Acanthasteridae</taxon>
        <taxon>Acanthaster</taxon>
    </lineage>
</organism>
<dbReference type="SUPFAM" id="SSF81321">
    <property type="entry name" value="Family A G protein-coupled receptor-like"/>
    <property type="match status" value="1"/>
</dbReference>
<dbReference type="RefSeq" id="XP_022085753.1">
    <property type="nucleotide sequence ID" value="XM_022230061.1"/>
</dbReference>
<keyword evidence="3 8" id="KW-1133">Transmembrane helix</keyword>
<keyword evidence="10" id="KW-1185">Reference proteome</keyword>
<dbReference type="CDD" id="cd00637">
    <property type="entry name" value="7tm_classA_rhodopsin-like"/>
    <property type="match status" value="1"/>
</dbReference>
<feature type="transmembrane region" description="Helical" evidence="8">
    <location>
        <begin position="33"/>
        <end position="57"/>
    </location>
</feature>
<keyword evidence="5 8" id="KW-0472">Membrane</keyword>
<feature type="transmembrane region" description="Helical" evidence="8">
    <location>
        <begin position="263"/>
        <end position="290"/>
    </location>
</feature>
<dbReference type="PRINTS" id="PR00237">
    <property type="entry name" value="GPCRRHODOPSN"/>
</dbReference>
<dbReference type="PANTHER" id="PTHR24243">
    <property type="entry name" value="G-PROTEIN COUPLED RECEPTOR"/>
    <property type="match status" value="1"/>
</dbReference>
<dbReference type="KEGG" id="aplc:110976619"/>
<feature type="transmembrane region" description="Helical" evidence="8">
    <location>
        <begin position="156"/>
        <end position="178"/>
    </location>
</feature>
<protein>
    <submittedName>
        <fullName evidence="11">Growth hormone secretagogue receptor type 1-like</fullName>
    </submittedName>
</protein>
<evidence type="ECO:0000256" key="3">
    <source>
        <dbReference type="ARBA" id="ARBA00022989"/>
    </source>
</evidence>
<dbReference type="GO" id="GO:0005886">
    <property type="term" value="C:plasma membrane"/>
    <property type="evidence" value="ECO:0007669"/>
    <property type="project" value="TreeGrafter"/>
</dbReference>
<feature type="transmembrane region" description="Helical" evidence="8">
    <location>
        <begin position="220"/>
        <end position="243"/>
    </location>
</feature>
<dbReference type="InterPro" id="IPR017452">
    <property type="entry name" value="GPCR_Rhodpsn_7TM"/>
</dbReference>
<name>A0A8B7XXY5_ACAPL</name>
<feature type="transmembrane region" description="Helical" evidence="8">
    <location>
        <begin position="96"/>
        <end position="116"/>
    </location>
</feature>
<accession>A0A8B7XXY5</accession>
<comment type="subcellular location">
    <subcellularLocation>
        <location evidence="1">Membrane</location>
        <topology evidence="1">Multi-pass membrane protein</topology>
    </subcellularLocation>
</comment>
<gene>
    <name evidence="11" type="primary">LOC110976619</name>
</gene>
<dbReference type="AlphaFoldDB" id="A0A8B7XXY5"/>
<dbReference type="GeneID" id="110976619"/>
<feature type="transmembrane region" description="Helical" evidence="8">
    <location>
        <begin position="310"/>
        <end position="330"/>
    </location>
</feature>
<evidence type="ECO:0000256" key="4">
    <source>
        <dbReference type="ARBA" id="ARBA00023040"/>
    </source>
</evidence>
<keyword evidence="6" id="KW-0675">Receptor</keyword>
<dbReference type="Proteomes" id="UP000694845">
    <property type="component" value="Unplaced"/>
</dbReference>
<dbReference type="Gene3D" id="1.20.1070.10">
    <property type="entry name" value="Rhodopsin 7-helix transmembrane proteins"/>
    <property type="match status" value="1"/>
</dbReference>
<evidence type="ECO:0000259" key="9">
    <source>
        <dbReference type="PROSITE" id="PS50262"/>
    </source>
</evidence>
<feature type="domain" description="G-protein coupled receptors family 1 profile" evidence="9">
    <location>
        <begin position="48"/>
        <end position="327"/>
    </location>
</feature>
<dbReference type="PANTHER" id="PTHR24243:SF208">
    <property type="entry name" value="PYROKININ-1 RECEPTOR"/>
    <property type="match status" value="1"/>
</dbReference>
<evidence type="ECO:0000256" key="6">
    <source>
        <dbReference type="ARBA" id="ARBA00023170"/>
    </source>
</evidence>
<evidence type="ECO:0000256" key="1">
    <source>
        <dbReference type="ARBA" id="ARBA00004141"/>
    </source>
</evidence>
<keyword evidence="2 8" id="KW-0812">Transmembrane</keyword>
<keyword evidence="7" id="KW-0807">Transducer</keyword>
<dbReference type="OrthoDB" id="10017003at2759"/>
<evidence type="ECO:0000313" key="11">
    <source>
        <dbReference type="RefSeq" id="XP_022085753.1"/>
    </source>
</evidence>
<evidence type="ECO:0000256" key="5">
    <source>
        <dbReference type="ARBA" id="ARBA00023136"/>
    </source>
</evidence>
<evidence type="ECO:0000256" key="8">
    <source>
        <dbReference type="SAM" id="Phobius"/>
    </source>
</evidence>